<evidence type="ECO:0000256" key="2">
    <source>
        <dbReference type="ARBA" id="ARBA00022750"/>
    </source>
</evidence>
<dbReference type="PRINTS" id="PR00792">
    <property type="entry name" value="PEPSIN"/>
</dbReference>
<keyword evidence="2 5" id="KW-0064">Aspartyl protease</keyword>
<feature type="non-terminal residue" evidence="8">
    <location>
        <position position="1"/>
    </location>
</feature>
<evidence type="ECO:0000256" key="6">
    <source>
        <dbReference type="SAM" id="MobiDB-lite"/>
    </source>
</evidence>
<feature type="region of interest" description="Disordered" evidence="6">
    <location>
        <begin position="1"/>
        <end position="32"/>
    </location>
</feature>
<dbReference type="SUPFAM" id="SSF50630">
    <property type="entry name" value="Acid proteases"/>
    <property type="match status" value="1"/>
</dbReference>
<dbReference type="EMBL" id="JAAAIN010004028">
    <property type="protein sequence ID" value="KAG0283035.1"/>
    <property type="molecule type" value="Genomic_DNA"/>
</dbReference>
<proteinExistence type="inferred from homology"/>
<evidence type="ECO:0000313" key="9">
    <source>
        <dbReference type="Proteomes" id="UP000823405"/>
    </source>
</evidence>
<dbReference type="PANTHER" id="PTHR47966">
    <property type="entry name" value="BETA-SITE APP-CLEAVING ENZYME, ISOFORM A-RELATED"/>
    <property type="match status" value="1"/>
</dbReference>
<comment type="similarity">
    <text evidence="1 5">Belongs to the peptidase A1 family.</text>
</comment>
<dbReference type="InterPro" id="IPR001461">
    <property type="entry name" value="Aspartic_peptidase_A1"/>
</dbReference>
<dbReference type="AlphaFoldDB" id="A0A9P6QN45"/>
<feature type="compositionally biased region" description="Polar residues" evidence="6">
    <location>
        <begin position="1"/>
        <end position="11"/>
    </location>
</feature>
<dbReference type="PROSITE" id="PS00141">
    <property type="entry name" value="ASP_PROTEASE"/>
    <property type="match status" value="1"/>
</dbReference>
<evidence type="ECO:0000259" key="7">
    <source>
        <dbReference type="PROSITE" id="PS51767"/>
    </source>
</evidence>
<protein>
    <recommendedName>
        <fullName evidence="7">Peptidase A1 domain-containing protein</fullName>
    </recommendedName>
</protein>
<dbReference type="GO" id="GO:0004190">
    <property type="term" value="F:aspartic-type endopeptidase activity"/>
    <property type="evidence" value="ECO:0007669"/>
    <property type="project" value="UniProtKB-KW"/>
</dbReference>
<feature type="active site" evidence="3">
    <location>
        <position position="110"/>
    </location>
</feature>
<dbReference type="OrthoDB" id="15189at2759"/>
<evidence type="ECO:0000256" key="3">
    <source>
        <dbReference type="PIRSR" id="PIRSR601461-1"/>
    </source>
</evidence>
<evidence type="ECO:0000313" key="8">
    <source>
        <dbReference type="EMBL" id="KAG0283035.1"/>
    </source>
</evidence>
<dbReference type="InterPro" id="IPR001969">
    <property type="entry name" value="Aspartic_peptidase_AS"/>
</dbReference>
<feature type="active site" evidence="3">
    <location>
        <position position="289"/>
    </location>
</feature>
<sequence length="402" mass="42666">LSIATTNAHNSCKNRRKYRRKSHTNDLPRRAPQALIKNTHGTAYKKPCITFAYTFMFLTRLSTKRLSLILAVAIHAAYAASVGIPLKNHNDVLWSGLITVGGVDFNVMFDTGSPDLILPGPSCTTNCKGHTVYNPNSPTSRDLGQKDLTLTFEDDATATVDKFSDTVRIGGLEATSQTVGVATQYSSNLGIDTFPADGILGLAFESISGLEASPVVESLITQGQLNEPVFSFKLAASGSELFMGGANSAMYAGDFTYTPVTQQGFWEVNVDSIDGNGATMMSNIAAIIDTGSSLTVLAPSLAAEFHQALGGTDASSTAGSGYYTFPCDSFPDISFTLGGTSFPMSYDTLNLGQLTKGSKDCVSSIVGQHSADRVAVIGNNFLRNVYTSFDIGNQQIGFAQLA</sequence>
<reference evidence="8" key="1">
    <citation type="journal article" date="2020" name="Fungal Divers.">
        <title>Resolving the Mortierellaceae phylogeny through synthesis of multi-gene phylogenetics and phylogenomics.</title>
        <authorList>
            <person name="Vandepol N."/>
            <person name="Liber J."/>
            <person name="Desiro A."/>
            <person name="Na H."/>
            <person name="Kennedy M."/>
            <person name="Barry K."/>
            <person name="Grigoriev I.V."/>
            <person name="Miller A.N."/>
            <person name="O'Donnell K."/>
            <person name="Stajich J.E."/>
            <person name="Bonito G."/>
        </authorList>
    </citation>
    <scope>NUCLEOTIDE SEQUENCE</scope>
    <source>
        <strain evidence="8">NVP60</strain>
    </source>
</reference>
<accession>A0A9P6QN45</accession>
<evidence type="ECO:0000256" key="5">
    <source>
        <dbReference type="RuleBase" id="RU000454"/>
    </source>
</evidence>
<dbReference type="InterPro" id="IPR021109">
    <property type="entry name" value="Peptidase_aspartic_dom_sf"/>
</dbReference>
<dbReference type="Proteomes" id="UP000823405">
    <property type="component" value="Unassembled WGS sequence"/>
</dbReference>
<gene>
    <name evidence="8" type="ORF">BGZ97_008730</name>
</gene>
<feature type="compositionally biased region" description="Basic residues" evidence="6">
    <location>
        <begin position="12"/>
        <end position="22"/>
    </location>
</feature>
<organism evidence="8 9">
    <name type="scientific">Linnemannia gamsii</name>
    <dbReference type="NCBI Taxonomy" id="64522"/>
    <lineage>
        <taxon>Eukaryota</taxon>
        <taxon>Fungi</taxon>
        <taxon>Fungi incertae sedis</taxon>
        <taxon>Mucoromycota</taxon>
        <taxon>Mortierellomycotina</taxon>
        <taxon>Mortierellomycetes</taxon>
        <taxon>Mortierellales</taxon>
        <taxon>Mortierellaceae</taxon>
        <taxon>Linnemannia</taxon>
    </lineage>
</organism>
<keyword evidence="4" id="KW-1015">Disulfide bond</keyword>
<keyword evidence="5" id="KW-0645">Protease</keyword>
<keyword evidence="5" id="KW-0378">Hydrolase</keyword>
<dbReference type="CDD" id="cd05471">
    <property type="entry name" value="pepsin_like"/>
    <property type="match status" value="1"/>
</dbReference>
<keyword evidence="9" id="KW-1185">Reference proteome</keyword>
<dbReference type="Pfam" id="PF00026">
    <property type="entry name" value="Asp"/>
    <property type="match status" value="1"/>
</dbReference>
<feature type="disulfide bond" evidence="4">
    <location>
        <begin position="123"/>
        <end position="127"/>
    </location>
</feature>
<dbReference type="GO" id="GO:0006508">
    <property type="term" value="P:proteolysis"/>
    <property type="evidence" value="ECO:0007669"/>
    <property type="project" value="UniProtKB-KW"/>
</dbReference>
<dbReference type="PROSITE" id="PS51767">
    <property type="entry name" value="PEPTIDASE_A1"/>
    <property type="match status" value="1"/>
</dbReference>
<evidence type="ECO:0000256" key="1">
    <source>
        <dbReference type="ARBA" id="ARBA00007447"/>
    </source>
</evidence>
<evidence type="ECO:0000256" key="4">
    <source>
        <dbReference type="PIRSR" id="PIRSR601461-2"/>
    </source>
</evidence>
<comment type="caution">
    <text evidence="8">The sequence shown here is derived from an EMBL/GenBank/DDBJ whole genome shotgun (WGS) entry which is preliminary data.</text>
</comment>
<dbReference type="Gene3D" id="2.40.70.10">
    <property type="entry name" value="Acid Proteases"/>
    <property type="match status" value="2"/>
</dbReference>
<dbReference type="PANTHER" id="PTHR47966:SF51">
    <property type="entry name" value="BETA-SITE APP-CLEAVING ENZYME, ISOFORM A-RELATED"/>
    <property type="match status" value="1"/>
</dbReference>
<dbReference type="InterPro" id="IPR033121">
    <property type="entry name" value="PEPTIDASE_A1"/>
</dbReference>
<feature type="domain" description="Peptidase A1" evidence="7">
    <location>
        <begin position="94"/>
        <end position="399"/>
    </location>
</feature>
<name>A0A9P6QN45_9FUNG</name>
<dbReference type="InterPro" id="IPR034164">
    <property type="entry name" value="Pepsin-like_dom"/>
</dbReference>